<accession>A0A9P6QKB4</accession>
<name>A0A9P6QKB4_9FUNG</name>
<feature type="region of interest" description="Disordered" evidence="1">
    <location>
        <begin position="1"/>
        <end position="44"/>
    </location>
</feature>
<gene>
    <name evidence="2" type="ORF">DFQ27_003698</name>
</gene>
<evidence type="ECO:0000313" key="3">
    <source>
        <dbReference type="Proteomes" id="UP000807716"/>
    </source>
</evidence>
<proteinExistence type="predicted"/>
<reference evidence="2" key="1">
    <citation type="journal article" date="2020" name="Fungal Divers.">
        <title>Resolving the Mortierellaceae phylogeny through synthesis of multi-gene phylogenetics and phylogenomics.</title>
        <authorList>
            <person name="Vandepol N."/>
            <person name="Liber J."/>
            <person name="Desiro A."/>
            <person name="Na H."/>
            <person name="Kennedy M."/>
            <person name="Barry K."/>
            <person name="Grigoriev I.V."/>
            <person name="Miller A.N."/>
            <person name="O'Donnell K."/>
            <person name="Stajich J.E."/>
            <person name="Bonito G."/>
        </authorList>
    </citation>
    <scope>NUCLEOTIDE SEQUENCE</scope>
    <source>
        <strain evidence="2">BC1065</strain>
    </source>
</reference>
<organism evidence="2 3">
    <name type="scientific">Actinomortierella ambigua</name>
    <dbReference type="NCBI Taxonomy" id="1343610"/>
    <lineage>
        <taxon>Eukaryota</taxon>
        <taxon>Fungi</taxon>
        <taxon>Fungi incertae sedis</taxon>
        <taxon>Mucoromycota</taxon>
        <taxon>Mortierellomycotina</taxon>
        <taxon>Mortierellomycetes</taxon>
        <taxon>Mortierellales</taxon>
        <taxon>Mortierellaceae</taxon>
        <taxon>Actinomortierella</taxon>
    </lineage>
</organism>
<evidence type="ECO:0000313" key="2">
    <source>
        <dbReference type="EMBL" id="KAG0269370.1"/>
    </source>
</evidence>
<dbReference type="AlphaFoldDB" id="A0A9P6QKB4"/>
<dbReference type="Proteomes" id="UP000807716">
    <property type="component" value="Unassembled WGS sequence"/>
</dbReference>
<keyword evidence="3" id="KW-1185">Reference proteome</keyword>
<evidence type="ECO:0000256" key="1">
    <source>
        <dbReference type="SAM" id="MobiDB-lite"/>
    </source>
</evidence>
<protein>
    <submittedName>
        <fullName evidence="2">Uncharacterized protein</fullName>
    </submittedName>
</protein>
<sequence length="176" mass="19578">MNYDDDELDGGESVGASSRGAENMLASDIAVEDQSSELDNGVGSESYRTHSADVYAEEPFTIGIDRLVGPGTLSSALSGSHDSIKDGKNISEELMAWRRNQIEDQSFLQDYVVKEILSLNFIFNHMLVKDLQTEQCARWRRDTTDTDESFIMQVAKASIHKDRSAADMEMCSLAQR</sequence>
<comment type="caution">
    <text evidence="2">The sequence shown here is derived from an EMBL/GenBank/DDBJ whole genome shotgun (WGS) entry which is preliminary data.</text>
</comment>
<dbReference type="EMBL" id="JAAAJB010000026">
    <property type="protein sequence ID" value="KAG0269370.1"/>
    <property type="molecule type" value="Genomic_DNA"/>
</dbReference>
<feature type="compositionally biased region" description="Acidic residues" evidence="1">
    <location>
        <begin position="1"/>
        <end position="10"/>
    </location>
</feature>